<name>A0A2Z6MTL5_TRISU</name>
<sequence>MHVQGTFQDLSRAYGGSKHMLRGNSFKQQLSGQQNSSSCYLPAFEGDDQVLSWFYSCHVCLCVDLELAYSSLAP</sequence>
<reference evidence="2" key="1">
    <citation type="journal article" date="2017" name="Front. Plant Sci.">
        <title>Climate Clever Clovers: New Paradigm to Reduce the Environmental Footprint of Ruminants by Breeding Low Methanogenic Forages Utilizing Haplotype Variation.</title>
        <authorList>
            <person name="Kaur P."/>
            <person name="Appels R."/>
            <person name="Bayer P.E."/>
            <person name="Keeble-Gagnere G."/>
            <person name="Wang J."/>
            <person name="Hirakawa H."/>
            <person name="Shirasawa K."/>
            <person name="Vercoe P."/>
            <person name="Stefanova K."/>
            <person name="Durmic Z."/>
            <person name="Nichols P."/>
            <person name="Revell C."/>
            <person name="Isobe S.N."/>
            <person name="Edwards D."/>
            <person name="Erskine W."/>
        </authorList>
    </citation>
    <scope>NUCLEOTIDE SEQUENCE [LARGE SCALE GENOMIC DNA]</scope>
    <source>
        <strain evidence="2">cv. Daliak</strain>
    </source>
</reference>
<proteinExistence type="predicted"/>
<accession>A0A2Z6MTL5</accession>
<dbReference type="Proteomes" id="UP000242715">
    <property type="component" value="Unassembled WGS sequence"/>
</dbReference>
<evidence type="ECO:0000313" key="1">
    <source>
        <dbReference type="EMBL" id="GAU27035.1"/>
    </source>
</evidence>
<protein>
    <submittedName>
        <fullName evidence="1">Uncharacterized protein</fullName>
    </submittedName>
</protein>
<dbReference type="AlphaFoldDB" id="A0A2Z6MTL5"/>
<gene>
    <name evidence="1" type="ORF">TSUD_313970</name>
</gene>
<keyword evidence="2" id="KW-1185">Reference proteome</keyword>
<dbReference type="EMBL" id="DF973346">
    <property type="protein sequence ID" value="GAU27035.1"/>
    <property type="molecule type" value="Genomic_DNA"/>
</dbReference>
<evidence type="ECO:0000313" key="2">
    <source>
        <dbReference type="Proteomes" id="UP000242715"/>
    </source>
</evidence>
<organism evidence="1 2">
    <name type="scientific">Trifolium subterraneum</name>
    <name type="common">Subterranean clover</name>
    <dbReference type="NCBI Taxonomy" id="3900"/>
    <lineage>
        <taxon>Eukaryota</taxon>
        <taxon>Viridiplantae</taxon>
        <taxon>Streptophyta</taxon>
        <taxon>Embryophyta</taxon>
        <taxon>Tracheophyta</taxon>
        <taxon>Spermatophyta</taxon>
        <taxon>Magnoliopsida</taxon>
        <taxon>eudicotyledons</taxon>
        <taxon>Gunneridae</taxon>
        <taxon>Pentapetalae</taxon>
        <taxon>rosids</taxon>
        <taxon>fabids</taxon>
        <taxon>Fabales</taxon>
        <taxon>Fabaceae</taxon>
        <taxon>Papilionoideae</taxon>
        <taxon>50 kb inversion clade</taxon>
        <taxon>NPAAA clade</taxon>
        <taxon>Hologalegina</taxon>
        <taxon>IRL clade</taxon>
        <taxon>Trifolieae</taxon>
        <taxon>Trifolium</taxon>
    </lineage>
</organism>